<dbReference type="PANTHER" id="PTHR31465">
    <property type="entry name" value="PROTEIN RTA1-RELATED"/>
    <property type="match status" value="1"/>
</dbReference>
<accession>A0AAN6DTR1</accession>
<reference evidence="6" key="1">
    <citation type="journal article" date="2022" name="bioRxiv">
        <title>Deciphering the potential niche of two novel black yeast fungi from a biological soil crust based on their genomes, phenotypes, and melanin regulation.</title>
        <authorList>
            <consortium name="DOE Joint Genome Institute"/>
            <person name="Carr E.C."/>
            <person name="Barton Q."/>
            <person name="Grambo S."/>
            <person name="Sullivan M."/>
            <person name="Renfro C.M."/>
            <person name="Kuo A."/>
            <person name="Pangilinan J."/>
            <person name="Lipzen A."/>
            <person name="Keymanesh K."/>
            <person name="Savage E."/>
            <person name="Barry K."/>
            <person name="Grigoriev I.V."/>
            <person name="Riekhof W.R."/>
            <person name="Harris S.S."/>
        </authorList>
    </citation>
    <scope>NUCLEOTIDE SEQUENCE</scope>
    <source>
        <strain evidence="6">JF 03-4F</strain>
    </source>
</reference>
<organism evidence="6 7">
    <name type="scientific">Exophiala viscosa</name>
    <dbReference type="NCBI Taxonomy" id="2486360"/>
    <lineage>
        <taxon>Eukaryota</taxon>
        <taxon>Fungi</taxon>
        <taxon>Dikarya</taxon>
        <taxon>Ascomycota</taxon>
        <taxon>Pezizomycotina</taxon>
        <taxon>Eurotiomycetes</taxon>
        <taxon>Chaetothyriomycetidae</taxon>
        <taxon>Chaetothyriales</taxon>
        <taxon>Herpotrichiellaceae</taxon>
        <taxon>Exophiala</taxon>
    </lineage>
</organism>
<protein>
    <submittedName>
        <fullName evidence="6">RTA1 like protein-domain-containing protein</fullName>
    </submittedName>
</protein>
<dbReference type="EMBL" id="MU404357">
    <property type="protein sequence ID" value="KAI1611164.1"/>
    <property type="molecule type" value="Genomic_DNA"/>
</dbReference>
<dbReference type="PANTHER" id="PTHR31465:SF27">
    <property type="entry name" value="DOMAIN PROTEIN, PUTATIVE (AFU_ORTHOLOGUE AFUA_3G01030)-RELATED"/>
    <property type="match status" value="1"/>
</dbReference>
<feature type="transmembrane region" description="Helical" evidence="5">
    <location>
        <begin position="155"/>
        <end position="180"/>
    </location>
</feature>
<feature type="transmembrane region" description="Helical" evidence="5">
    <location>
        <begin position="47"/>
        <end position="69"/>
    </location>
</feature>
<dbReference type="GO" id="GO:0016020">
    <property type="term" value="C:membrane"/>
    <property type="evidence" value="ECO:0007669"/>
    <property type="project" value="UniProtKB-SubCell"/>
</dbReference>
<feature type="transmembrane region" description="Helical" evidence="5">
    <location>
        <begin position="122"/>
        <end position="143"/>
    </location>
</feature>
<name>A0AAN6DTR1_9EURO</name>
<dbReference type="Pfam" id="PF04479">
    <property type="entry name" value="RTA1"/>
    <property type="match status" value="1"/>
</dbReference>
<evidence type="ECO:0000256" key="2">
    <source>
        <dbReference type="ARBA" id="ARBA00022692"/>
    </source>
</evidence>
<comment type="subcellular location">
    <subcellularLocation>
        <location evidence="1">Membrane</location>
        <topology evidence="1">Multi-pass membrane protein</topology>
    </subcellularLocation>
</comment>
<comment type="caution">
    <text evidence="6">The sequence shown here is derived from an EMBL/GenBank/DDBJ whole genome shotgun (WGS) entry which is preliminary data.</text>
</comment>
<feature type="transmembrane region" description="Helical" evidence="5">
    <location>
        <begin position="20"/>
        <end position="40"/>
    </location>
</feature>
<evidence type="ECO:0000256" key="3">
    <source>
        <dbReference type="ARBA" id="ARBA00022989"/>
    </source>
</evidence>
<evidence type="ECO:0000313" key="7">
    <source>
        <dbReference type="Proteomes" id="UP001203852"/>
    </source>
</evidence>
<evidence type="ECO:0000256" key="5">
    <source>
        <dbReference type="SAM" id="Phobius"/>
    </source>
</evidence>
<dbReference type="Proteomes" id="UP001203852">
    <property type="component" value="Unassembled WGS sequence"/>
</dbReference>
<feature type="transmembrane region" description="Helical" evidence="5">
    <location>
        <begin position="201"/>
        <end position="218"/>
    </location>
</feature>
<dbReference type="InterPro" id="IPR007568">
    <property type="entry name" value="RTA1"/>
</dbReference>
<evidence type="ECO:0000313" key="6">
    <source>
        <dbReference type="EMBL" id="KAI1611164.1"/>
    </source>
</evidence>
<keyword evidence="3 5" id="KW-1133">Transmembrane helix</keyword>
<sequence length="281" mass="31791">MVHLKPVDGTGIYLWKYLPSLPLASIFLGLFTIMTRLLCWRMIKTRLWFSAVFAAGGLCQIIGYTARIFSYWHTDQIGPYIVQSMFILLAPVLYAASIYMVLGRLTRSVHGERFSVVHPRWITRLFVLGDFLALNVQGNGAGLTAKQKTQKIGQGIVVAGLFVQLMIFGFFIVVAAVFHVRMRRSLAKEPRSSTDIPWRQGLAMLYACSGLIIVRSIFRVVEYIMGTDGYPLTHEWTIYVFDAAPMWTVQVIFFLWFSDKLNKASEGGEDGQMLVGEASRR</sequence>
<evidence type="ECO:0000256" key="4">
    <source>
        <dbReference type="ARBA" id="ARBA00023136"/>
    </source>
</evidence>
<keyword evidence="4 5" id="KW-0472">Membrane</keyword>
<feature type="transmembrane region" description="Helical" evidence="5">
    <location>
        <begin position="238"/>
        <end position="257"/>
    </location>
</feature>
<dbReference type="AlphaFoldDB" id="A0AAN6DTR1"/>
<keyword evidence="2 5" id="KW-0812">Transmembrane</keyword>
<feature type="transmembrane region" description="Helical" evidence="5">
    <location>
        <begin position="81"/>
        <end position="102"/>
    </location>
</feature>
<gene>
    <name evidence="6" type="ORF">EDD36DRAFT_314364</name>
</gene>
<keyword evidence="7" id="KW-1185">Reference proteome</keyword>
<proteinExistence type="predicted"/>
<evidence type="ECO:0000256" key="1">
    <source>
        <dbReference type="ARBA" id="ARBA00004141"/>
    </source>
</evidence>